<dbReference type="PROSITE" id="PS50071">
    <property type="entry name" value="HOMEOBOX_2"/>
    <property type="match status" value="1"/>
</dbReference>
<organism evidence="9 10">
    <name type="scientific">Araneus ventricosus</name>
    <name type="common">Orbweaver spider</name>
    <name type="synonym">Epeira ventricosa</name>
    <dbReference type="NCBI Taxonomy" id="182803"/>
    <lineage>
        <taxon>Eukaryota</taxon>
        <taxon>Metazoa</taxon>
        <taxon>Ecdysozoa</taxon>
        <taxon>Arthropoda</taxon>
        <taxon>Chelicerata</taxon>
        <taxon>Arachnida</taxon>
        <taxon>Araneae</taxon>
        <taxon>Araneomorphae</taxon>
        <taxon>Entelegynae</taxon>
        <taxon>Araneoidea</taxon>
        <taxon>Araneidae</taxon>
        <taxon>Araneus</taxon>
    </lineage>
</organism>
<protein>
    <submittedName>
        <fullName evidence="9">Homeobox protein ceh-19</fullName>
    </submittedName>
</protein>
<evidence type="ECO:0000313" key="10">
    <source>
        <dbReference type="Proteomes" id="UP000499080"/>
    </source>
</evidence>
<sequence length="329" mass="36287">MTARTYFQQLGKLSPMDLKLPDEDMTTEKQLESMNSHSPQPQHKFSIDDILSGSTGNTNNGRSSNLANLPTSAILLRAAARANRMKEDGHFPLPRPPVCVRPTPVAFHPSPLYPSRSDATSLTLGYLAPALGLESGAHIPHHPQGDVAPHHQAGTSFPNYAVTTAASALSNYGTWLGRPPFFTLSAPKPSGRRPRKPGVERKPRQAYSAKQLERLESEFKIDKYLSVSKRMELSAALNLTEVQIKTWFQNRRTKWKKQLTARMKIAHRQGLWPAHYLPSAHAFAPFLSTSYCQLSSAALGDSMDITRTPVSDNGAAPPDLDDNKSLDDK</sequence>
<dbReference type="GO" id="GO:0005634">
    <property type="term" value="C:nucleus"/>
    <property type="evidence" value="ECO:0007669"/>
    <property type="project" value="UniProtKB-SubCell"/>
</dbReference>
<dbReference type="GO" id="GO:0003677">
    <property type="term" value="F:DNA binding"/>
    <property type="evidence" value="ECO:0007669"/>
    <property type="project" value="UniProtKB-UniRule"/>
</dbReference>
<dbReference type="PANTHER" id="PTHR24333">
    <property type="entry name" value="HOMEO BOX HB9 LIKE A-RELATED"/>
    <property type="match status" value="1"/>
</dbReference>
<name>A0A4Y2I9K8_ARAVE</name>
<feature type="region of interest" description="Disordered" evidence="7">
    <location>
        <begin position="308"/>
        <end position="329"/>
    </location>
</feature>
<feature type="domain" description="Homeobox" evidence="8">
    <location>
        <begin position="198"/>
        <end position="258"/>
    </location>
</feature>
<dbReference type="InterPro" id="IPR020479">
    <property type="entry name" value="HD_metazoa"/>
</dbReference>
<dbReference type="CDD" id="cd00086">
    <property type="entry name" value="homeodomain"/>
    <property type="match status" value="1"/>
</dbReference>
<keyword evidence="2 5" id="KW-0238">DNA-binding</keyword>
<gene>
    <name evidence="9" type="primary">ceh-19</name>
    <name evidence="9" type="ORF">AVEN_78654_1</name>
</gene>
<feature type="region of interest" description="Disordered" evidence="7">
    <location>
        <begin position="27"/>
        <end position="65"/>
    </location>
</feature>
<evidence type="ECO:0000259" key="8">
    <source>
        <dbReference type="PROSITE" id="PS50071"/>
    </source>
</evidence>
<feature type="DNA-binding region" description="Homeobox" evidence="5">
    <location>
        <begin position="200"/>
        <end position="259"/>
    </location>
</feature>
<evidence type="ECO:0000256" key="7">
    <source>
        <dbReference type="SAM" id="MobiDB-lite"/>
    </source>
</evidence>
<accession>A0A4Y2I9K8</accession>
<dbReference type="InterPro" id="IPR009057">
    <property type="entry name" value="Homeodomain-like_sf"/>
</dbReference>
<evidence type="ECO:0000256" key="3">
    <source>
        <dbReference type="ARBA" id="ARBA00023155"/>
    </source>
</evidence>
<dbReference type="OrthoDB" id="6159439at2759"/>
<evidence type="ECO:0000256" key="2">
    <source>
        <dbReference type="ARBA" id="ARBA00023125"/>
    </source>
</evidence>
<dbReference type="Gene3D" id="1.10.10.60">
    <property type="entry name" value="Homeodomain-like"/>
    <property type="match status" value="1"/>
</dbReference>
<feature type="compositionally biased region" description="Polar residues" evidence="7">
    <location>
        <begin position="32"/>
        <end position="43"/>
    </location>
</feature>
<dbReference type="SMART" id="SM00389">
    <property type="entry name" value="HOX"/>
    <property type="match status" value="1"/>
</dbReference>
<keyword evidence="4 5" id="KW-0539">Nucleus</keyword>
<dbReference type="SUPFAM" id="SSF46689">
    <property type="entry name" value="Homeodomain-like"/>
    <property type="match status" value="1"/>
</dbReference>
<evidence type="ECO:0000256" key="4">
    <source>
        <dbReference type="ARBA" id="ARBA00023242"/>
    </source>
</evidence>
<dbReference type="Proteomes" id="UP000499080">
    <property type="component" value="Unassembled WGS sequence"/>
</dbReference>
<dbReference type="EMBL" id="BGPR01002492">
    <property type="protein sequence ID" value="GBM74378.1"/>
    <property type="molecule type" value="Genomic_DNA"/>
</dbReference>
<dbReference type="AlphaFoldDB" id="A0A4Y2I9K8"/>
<dbReference type="PRINTS" id="PR00024">
    <property type="entry name" value="HOMEOBOX"/>
</dbReference>
<dbReference type="Pfam" id="PF00046">
    <property type="entry name" value="Homeodomain"/>
    <property type="match status" value="1"/>
</dbReference>
<proteinExistence type="predicted"/>
<dbReference type="PROSITE" id="PS00027">
    <property type="entry name" value="HOMEOBOX_1"/>
    <property type="match status" value="1"/>
</dbReference>
<feature type="region of interest" description="Disordered" evidence="7">
    <location>
        <begin position="183"/>
        <end position="206"/>
    </location>
</feature>
<comment type="subcellular location">
    <subcellularLocation>
        <location evidence="1 5 6">Nucleus</location>
    </subcellularLocation>
</comment>
<comment type="caution">
    <text evidence="9">The sequence shown here is derived from an EMBL/GenBank/DDBJ whole genome shotgun (WGS) entry which is preliminary data.</text>
</comment>
<feature type="compositionally biased region" description="Low complexity" evidence="7">
    <location>
        <begin position="52"/>
        <end position="65"/>
    </location>
</feature>
<dbReference type="PANTHER" id="PTHR24333:SF9">
    <property type="entry name" value="HOMEOBOX DOMAIN-CONTAINING PROTEIN"/>
    <property type="match status" value="1"/>
</dbReference>
<keyword evidence="3 5" id="KW-0371">Homeobox</keyword>
<keyword evidence="10" id="KW-1185">Reference proteome</keyword>
<evidence type="ECO:0000256" key="6">
    <source>
        <dbReference type="RuleBase" id="RU000682"/>
    </source>
</evidence>
<evidence type="ECO:0000256" key="1">
    <source>
        <dbReference type="ARBA" id="ARBA00004123"/>
    </source>
</evidence>
<dbReference type="InterPro" id="IPR017970">
    <property type="entry name" value="Homeobox_CS"/>
</dbReference>
<evidence type="ECO:0000313" key="9">
    <source>
        <dbReference type="EMBL" id="GBM74378.1"/>
    </source>
</evidence>
<reference evidence="9 10" key="1">
    <citation type="journal article" date="2019" name="Sci. Rep.">
        <title>Orb-weaving spider Araneus ventricosus genome elucidates the spidroin gene catalogue.</title>
        <authorList>
            <person name="Kono N."/>
            <person name="Nakamura H."/>
            <person name="Ohtoshi R."/>
            <person name="Moran D.A.P."/>
            <person name="Shinohara A."/>
            <person name="Yoshida Y."/>
            <person name="Fujiwara M."/>
            <person name="Mori M."/>
            <person name="Tomita M."/>
            <person name="Arakawa K."/>
        </authorList>
    </citation>
    <scope>NUCLEOTIDE SEQUENCE [LARGE SCALE GENOMIC DNA]</scope>
</reference>
<evidence type="ECO:0000256" key="5">
    <source>
        <dbReference type="PROSITE-ProRule" id="PRU00108"/>
    </source>
</evidence>
<dbReference type="GO" id="GO:0000981">
    <property type="term" value="F:DNA-binding transcription factor activity, RNA polymerase II-specific"/>
    <property type="evidence" value="ECO:0007669"/>
    <property type="project" value="InterPro"/>
</dbReference>
<dbReference type="InterPro" id="IPR001356">
    <property type="entry name" value="HD"/>
</dbReference>
<dbReference type="InterPro" id="IPR050848">
    <property type="entry name" value="Homeobox_TF"/>
</dbReference>